<reference evidence="1" key="1">
    <citation type="submission" date="2018-02" db="EMBL/GenBank/DDBJ databases">
        <title>Rhizophora mucronata_Transcriptome.</title>
        <authorList>
            <person name="Meera S.P."/>
            <person name="Sreeshan A."/>
            <person name="Augustine A."/>
        </authorList>
    </citation>
    <scope>NUCLEOTIDE SEQUENCE</scope>
    <source>
        <tissue evidence="1">Leaf</tissue>
    </source>
</reference>
<proteinExistence type="predicted"/>
<name>A0A2P2Q632_RHIMU</name>
<sequence>MAIVGGEALFLPWPPQSARSLGIQLSGSVQENLQLSPMNHQKPAFSKLRPLDHPKIEACRLET</sequence>
<evidence type="ECO:0000313" key="1">
    <source>
        <dbReference type="EMBL" id="MBX62452.1"/>
    </source>
</evidence>
<organism evidence="1">
    <name type="scientific">Rhizophora mucronata</name>
    <name type="common">Asiatic mangrove</name>
    <dbReference type="NCBI Taxonomy" id="61149"/>
    <lineage>
        <taxon>Eukaryota</taxon>
        <taxon>Viridiplantae</taxon>
        <taxon>Streptophyta</taxon>
        <taxon>Embryophyta</taxon>
        <taxon>Tracheophyta</taxon>
        <taxon>Spermatophyta</taxon>
        <taxon>Magnoliopsida</taxon>
        <taxon>eudicotyledons</taxon>
        <taxon>Gunneridae</taxon>
        <taxon>Pentapetalae</taxon>
        <taxon>rosids</taxon>
        <taxon>fabids</taxon>
        <taxon>Malpighiales</taxon>
        <taxon>Rhizophoraceae</taxon>
        <taxon>Rhizophora</taxon>
    </lineage>
</organism>
<protein>
    <submittedName>
        <fullName evidence="1">Uncharacterized protein</fullName>
    </submittedName>
</protein>
<dbReference type="AlphaFoldDB" id="A0A2P2Q632"/>
<dbReference type="EMBL" id="GGEC01081968">
    <property type="protein sequence ID" value="MBX62452.1"/>
    <property type="molecule type" value="Transcribed_RNA"/>
</dbReference>
<accession>A0A2P2Q632</accession>